<sequence length="164" mass="17863">MALNIRQILQRWLVDVASLTPADRLLTYLKRGDLATVDQEKVTILLMDLPVVGPLSYLSSVCEFRGVNQPLVNTTRRCSSGGRQPLEYNDAVLRNIGQHSIRQLSVVAGTMESPPVTVAISLLLLHEPCLDRSVLAQEITEVWSCPEPMGAQGGRGPTPSTSGE</sequence>
<reference evidence="1" key="1">
    <citation type="submission" date="2020-11" db="EMBL/GenBank/DDBJ databases">
        <authorList>
            <person name="Tran Van P."/>
        </authorList>
    </citation>
    <scope>NUCLEOTIDE SEQUENCE</scope>
</reference>
<evidence type="ECO:0000313" key="1">
    <source>
        <dbReference type="EMBL" id="CAD7450724.1"/>
    </source>
</evidence>
<protein>
    <submittedName>
        <fullName evidence="1">Uncharacterized protein</fullName>
    </submittedName>
</protein>
<proteinExistence type="predicted"/>
<organism evidence="1">
    <name type="scientific">Timema bartmani</name>
    <dbReference type="NCBI Taxonomy" id="61472"/>
    <lineage>
        <taxon>Eukaryota</taxon>
        <taxon>Metazoa</taxon>
        <taxon>Ecdysozoa</taxon>
        <taxon>Arthropoda</taxon>
        <taxon>Hexapoda</taxon>
        <taxon>Insecta</taxon>
        <taxon>Pterygota</taxon>
        <taxon>Neoptera</taxon>
        <taxon>Polyneoptera</taxon>
        <taxon>Phasmatodea</taxon>
        <taxon>Timematodea</taxon>
        <taxon>Timematoidea</taxon>
        <taxon>Timematidae</taxon>
        <taxon>Timema</taxon>
    </lineage>
</organism>
<dbReference type="EMBL" id="OD577822">
    <property type="protein sequence ID" value="CAD7450724.1"/>
    <property type="molecule type" value="Genomic_DNA"/>
</dbReference>
<dbReference type="AlphaFoldDB" id="A0A7R9FBX5"/>
<name>A0A7R9FBX5_9NEOP</name>
<accession>A0A7R9FBX5</accession>
<gene>
    <name evidence="1" type="ORF">TBIB3V08_LOCUS12993</name>
</gene>